<reference evidence="1 2" key="1">
    <citation type="submission" date="2017-08" db="EMBL/GenBank/DDBJ databases">
        <title>The complete genome sequence of Maribacter sp. B1, isolated from deep-sea sediment.</title>
        <authorList>
            <person name="Wu Y.-H."/>
            <person name="Cheng H."/>
            <person name="Xu X.-W."/>
        </authorList>
    </citation>
    <scope>NUCLEOTIDE SEQUENCE [LARGE SCALE GENOMIC DNA]</scope>
    <source>
        <strain evidence="1 2">B1</strain>
    </source>
</reference>
<dbReference type="EMBL" id="CP022957">
    <property type="protein sequence ID" value="ASV30944.1"/>
    <property type="molecule type" value="Genomic_DNA"/>
</dbReference>
<dbReference type="Proteomes" id="UP000215244">
    <property type="component" value="Chromosome"/>
</dbReference>
<organism evidence="1 2">
    <name type="scientific">Maribacter cobaltidurans</name>
    <dbReference type="NCBI Taxonomy" id="1178778"/>
    <lineage>
        <taxon>Bacteria</taxon>
        <taxon>Pseudomonadati</taxon>
        <taxon>Bacteroidota</taxon>
        <taxon>Flavobacteriia</taxon>
        <taxon>Flavobacteriales</taxon>
        <taxon>Flavobacteriaceae</taxon>
        <taxon>Maribacter</taxon>
    </lineage>
</organism>
<protein>
    <submittedName>
        <fullName evidence="1">Uncharacterized protein</fullName>
    </submittedName>
</protein>
<dbReference type="AlphaFoldDB" id="A0A223V695"/>
<proteinExistence type="predicted"/>
<gene>
    <name evidence="1" type="ORF">CJ263_12365</name>
</gene>
<sequence length="270" mass="31616">MEKQAEKVFVKVNQRWQRATVTGEKDGKVSVMTNDGQSFKLTRNKKWFEPIESMDQKFAYRDVREQLEGQYISYKKLAPNVRTNLTEGQEYFHESTYISEGELKESAKMIQMVYDRNLGTRLDVQYRRNEKVTLDDAWAYNHSFSADEFERMVDKKEFVLFQGSTNDGEVFQKLAYYEPKLKDIRTKPALSTNTKFYGSKLTAKQADALNRGQELEMVIKSKVHGNKPYLVSWTPRRQTFITKKVELEKAKKLEVNPGEKKKSRSRGMKV</sequence>
<evidence type="ECO:0000313" key="1">
    <source>
        <dbReference type="EMBL" id="ASV30944.1"/>
    </source>
</evidence>
<accession>A0A223V695</accession>
<dbReference type="RefSeq" id="WP_094997558.1">
    <property type="nucleotide sequence ID" value="NZ_BMJL01000007.1"/>
</dbReference>
<keyword evidence="2" id="KW-1185">Reference proteome</keyword>
<evidence type="ECO:0000313" key="2">
    <source>
        <dbReference type="Proteomes" id="UP000215244"/>
    </source>
</evidence>
<dbReference type="OrthoDB" id="1173934at2"/>
<name>A0A223V695_9FLAO</name>
<dbReference type="KEGG" id="marb:CJ263_12365"/>